<dbReference type="PANTHER" id="PTHR43818:SF11">
    <property type="entry name" value="BCDNA.GH03377"/>
    <property type="match status" value="1"/>
</dbReference>
<dbReference type="Pfam" id="PF01408">
    <property type="entry name" value="GFO_IDH_MocA"/>
    <property type="match status" value="1"/>
</dbReference>
<evidence type="ECO:0000313" key="3">
    <source>
        <dbReference type="EMBL" id="SVC10055.1"/>
    </source>
</evidence>
<dbReference type="GO" id="GO:0016491">
    <property type="term" value="F:oxidoreductase activity"/>
    <property type="evidence" value="ECO:0007669"/>
    <property type="project" value="UniProtKB-KW"/>
</dbReference>
<dbReference type="Gene3D" id="3.30.360.10">
    <property type="entry name" value="Dihydrodipicolinate Reductase, domain 2"/>
    <property type="match status" value="1"/>
</dbReference>
<dbReference type="PANTHER" id="PTHR43818">
    <property type="entry name" value="BCDNA.GH03377"/>
    <property type="match status" value="1"/>
</dbReference>
<organism evidence="3">
    <name type="scientific">marine metagenome</name>
    <dbReference type="NCBI Taxonomy" id="408172"/>
    <lineage>
        <taxon>unclassified sequences</taxon>
        <taxon>metagenomes</taxon>
        <taxon>ecological metagenomes</taxon>
    </lineage>
</organism>
<protein>
    <recommendedName>
        <fullName evidence="2">Gfo/Idh/MocA-like oxidoreductase N-terminal domain-containing protein</fullName>
    </recommendedName>
</protein>
<evidence type="ECO:0000259" key="2">
    <source>
        <dbReference type="Pfam" id="PF01408"/>
    </source>
</evidence>
<dbReference type="EMBL" id="UINC01073565">
    <property type="protein sequence ID" value="SVC10055.1"/>
    <property type="molecule type" value="Genomic_DNA"/>
</dbReference>
<name>A0A382JEK3_9ZZZZ</name>
<sequence>VDRPTPELDIHRRFYFHDHPGEEGLPTSYAEALRNQPEIELVAAADRDRKRLKAFEERYGEGATYTDAEQMLRQERPDIVAIATNTKHRADLTCLAVECGAKGIFTEKPMAHTLEEADRMVKICADAGVPLSCGAITTTHPSFARARALLDGGAIGELVSMEAAGPFAQHQNWSYFLDSAPAWVVGTGDTPRRESGSDEFTGQGMLVTDSGLILHFRAGAPGLRLCGTEGEIVFSYGAWRWWQDTSVEETKGRVEMPWPKPQFVPPYGGIYSLKDVMDCLAGELDEPKNSGRRVAVALEVEVALKQSSARNGARVDLPLADRSLGLNYDWFR</sequence>
<accession>A0A382JEK3</accession>
<reference evidence="3" key="1">
    <citation type="submission" date="2018-05" db="EMBL/GenBank/DDBJ databases">
        <authorList>
            <person name="Lanie J.A."/>
            <person name="Ng W.-L."/>
            <person name="Kazmierczak K.M."/>
            <person name="Andrzejewski T.M."/>
            <person name="Davidsen T.M."/>
            <person name="Wayne K.J."/>
            <person name="Tettelin H."/>
            <person name="Glass J.I."/>
            <person name="Rusch D."/>
            <person name="Podicherti R."/>
            <person name="Tsui H.-C.T."/>
            <person name="Winkler M.E."/>
        </authorList>
    </citation>
    <scope>NUCLEOTIDE SEQUENCE</scope>
</reference>
<feature type="domain" description="Gfo/Idh/MocA-like oxidoreductase N-terminal" evidence="2">
    <location>
        <begin position="29"/>
        <end position="133"/>
    </location>
</feature>
<feature type="non-terminal residue" evidence="3">
    <location>
        <position position="1"/>
    </location>
</feature>
<gene>
    <name evidence="3" type="ORF">METZ01_LOCUS262909</name>
</gene>
<keyword evidence="1" id="KW-0560">Oxidoreductase</keyword>
<dbReference type="InterPro" id="IPR036291">
    <property type="entry name" value="NAD(P)-bd_dom_sf"/>
</dbReference>
<dbReference type="InterPro" id="IPR050463">
    <property type="entry name" value="Gfo/Idh/MocA_oxidrdct_glycsds"/>
</dbReference>
<evidence type="ECO:0000256" key="1">
    <source>
        <dbReference type="ARBA" id="ARBA00023002"/>
    </source>
</evidence>
<dbReference type="GO" id="GO:0000166">
    <property type="term" value="F:nucleotide binding"/>
    <property type="evidence" value="ECO:0007669"/>
    <property type="project" value="InterPro"/>
</dbReference>
<dbReference type="Gene3D" id="3.40.50.720">
    <property type="entry name" value="NAD(P)-binding Rossmann-like Domain"/>
    <property type="match status" value="1"/>
</dbReference>
<dbReference type="SUPFAM" id="SSF55347">
    <property type="entry name" value="Glyceraldehyde-3-phosphate dehydrogenase-like, C-terminal domain"/>
    <property type="match status" value="1"/>
</dbReference>
<proteinExistence type="predicted"/>
<dbReference type="SUPFAM" id="SSF51735">
    <property type="entry name" value="NAD(P)-binding Rossmann-fold domains"/>
    <property type="match status" value="1"/>
</dbReference>
<dbReference type="InterPro" id="IPR000683">
    <property type="entry name" value="Gfo/Idh/MocA-like_OxRdtase_N"/>
</dbReference>
<dbReference type="AlphaFoldDB" id="A0A382JEK3"/>